<keyword evidence="1 7" id="KW-0808">Transferase</keyword>
<evidence type="ECO:0000256" key="1">
    <source>
        <dbReference type="ARBA" id="ARBA00022679"/>
    </source>
</evidence>
<dbReference type="SUPFAM" id="SSF56436">
    <property type="entry name" value="C-type lectin-like"/>
    <property type="match status" value="1"/>
</dbReference>
<sequence length="912" mass="100497">MKLAQTREARALAVAAVARGLIEPNALWDMACRWALGGASTPQELFEGILSPEQISALLGPEGRGPSSARDLAPQPDDPDALRFDTQRDTDPPGEEALPDFPALSTSGARAVTGGGRYEVGEALGAGGAGKVVKARDREIGRVVALKTLKPGAEADSVVGNRFLTEARITAQLEHPNIIPVYDLGTLPSGQPYYSMRVVKRQSLQNVLTSPELRKQWPLVRLIGAFVQISRALAYAHRRGVAHRDIKPENVLLGDYGEVYLGDWGNAKLLSRAEVTEPISLDPGGGQDFGRKRREALASALSGTPGYIAPEQIRGDHARIDQRADIFALGVVLYEILTGEHPFDAPTVLAVILATQTRDPKPPRSISPSCPLLLEDLCLAMLSKDPDRRPPTADRVAAEAEAFLEGAKERMRRREEAIKLCELAKAPLERDRRLDGERERLVEEARRLLKDVKAYEPIERKRAGWELEDRAAEVEREQARAAAEAIDLYTKALAYDPDLVEARAGLADLYWSRAVRADQEHQHAARIYHEALVAEFDVGRYAALLSADAVVSVDSSPPGASVVAYRYVERDRILVASDERPLGRTPLREVHLSPGSYLLVLKRAGYRDVRYPLLLKRGTHHRVEVNLYTDAEIGDGFVYIPGGAFIAGGDAQAYDPLRRAELDVPDFAIAKFPVTFREYCEFLNELETRDLDLALKRAPHGTRGSEGYVARPAAGGGWEPLPTVVEGDAQKLFPAEEGHLWNLPVVLIDWYDAVAYCRFRSERDGIELRLPTELEWEKAARGTDGRFYPWGDHFDPTFCLMRSSRPFLSQPEPVGTFPIDTSPYGVRDMAGGVREWVADVHGERSWAETSRELELSVDAGGDAPPWRISRAGSWAADAQQCRSASRARSFGVARALNLSFRLAKPLSRGPGR</sequence>
<protein>
    <submittedName>
        <fullName evidence="7">Protein kinase</fullName>
        <ecNumber evidence="7">2.7.11.1</ecNumber>
    </submittedName>
</protein>
<accession>A0A4P2Q8S6</accession>
<dbReference type="OrthoDB" id="9779954at2"/>
<dbReference type="Gene3D" id="1.10.510.10">
    <property type="entry name" value="Transferase(Phosphotransferase) domain 1"/>
    <property type="match status" value="1"/>
</dbReference>
<feature type="region of interest" description="Disordered" evidence="5">
    <location>
        <begin position="57"/>
        <end position="106"/>
    </location>
</feature>
<dbReference type="EC" id="2.7.11.1" evidence="7"/>
<dbReference type="EMBL" id="CP012670">
    <property type="protein sequence ID" value="AUX25920.1"/>
    <property type="molecule type" value="Genomic_DNA"/>
</dbReference>
<evidence type="ECO:0000256" key="2">
    <source>
        <dbReference type="ARBA" id="ARBA00022741"/>
    </source>
</evidence>
<evidence type="ECO:0000256" key="3">
    <source>
        <dbReference type="ARBA" id="ARBA00022777"/>
    </source>
</evidence>
<dbReference type="InterPro" id="IPR042095">
    <property type="entry name" value="SUMF_sf"/>
</dbReference>
<dbReference type="PANTHER" id="PTHR43289">
    <property type="entry name" value="MITOGEN-ACTIVATED PROTEIN KINASE KINASE KINASE 20-RELATED"/>
    <property type="match status" value="1"/>
</dbReference>
<name>A0A4P2Q8S6_SORCE</name>
<feature type="domain" description="Protein kinase" evidence="6">
    <location>
        <begin position="118"/>
        <end position="404"/>
    </location>
</feature>
<gene>
    <name evidence="7" type="ORF">SOCEGT47_064730</name>
</gene>
<dbReference type="Pfam" id="PF03781">
    <property type="entry name" value="FGE-sulfatase"/>
    <property type="match status" value="1"/>
</dbReference>
<evidence type="ECO:0000313" key="7">
    <source>
        <dbReference type="EMBL" id="AUX25920.1"/>
    </source>
</evidence>
<dbReference type="CDD" id="cd14014">
    <property type="entry name" value="STKc_PknB_like"/>
    <property type="match status" value="1"/>
</dbReference>
<evidence type="ECO:0000259" key="6">
    <source>
        <dbReference type="PROSITE" id="PS50011"/>
    </source>
</evidence>
<dbReference type="Proteomes" id="UP000295781">
    <property type="component" value="Chromosome"/>
</dbReference>
<dbReference type="SUPFAM" id="SSF56112">
    <property type="entry name" value="Protein kinase-like (PK-like)"/>
    <property type="match status" value="1"/>
</dbReference>
<dbReference type="RefSeq" id="WP_129353150.1">
    <property type="nucleotide sequence ID" value="NZ_CP012670.1"/>
</dbReference>
<proteinExistence type="predicted"/>
<dbReference type="GO" id="GO:0005524">
    <property type="term" value="F:ATP binding"/>
    <property type="evidence" value="ECO:0007669"/>
    <property type="project" value="UniProtKB-KW"/>
</dbReference>
<keyword evidence="3 7" id="KW-0418">Kinase</keyword>
<dbReference type="InterPro" id="IPR008271">
    <property type="entry name" value="Ser/Thr_kinase_AS"/>
</dbReference>
<dbReference type="PROSITE" id="PS00108">
    <property type="entry name" value="PROTEIN_KINASE_ST"/>
    <property type="match status" value="1"/>
</dbReference>
<dbReference type="GO" id="GO:0004674">
    <property type="term" value="F:protein serine/threonine kinase activity"/>
    <property type="evidence" value="ECO:0007669"/>
    <property type="project" value="UniProtKB-EC"/>
</dbReference>
<dbReference type="Gene3D" id="3.30.200.20">
    <property type="entry name" value="Phosphorylase Kinase, domain 1"/>
    <property type="match status" value="1"/>
</dbReference>
<evidence type="ECO:0000256" key="5">
    <source>
        <dbReference type="SAM" id="MobiDB-lite"/>
    </source>
</evidence>
<organism evidence="7 8">
    <name type="scientific">Sorangium cellulosum</name>
    <name type="common">Polyangium cellulosum</name>
    <dbReference type="NCBI Taxonomy" id="56"/>
    <lineage>
        <taxon>Bacteria</taxon>
        <taxon>Pseudomonadati</taxon>
        <taxon>Myxococcota</taxon>
        <taxon>Polyangia</taxon>
        <taxon>Polyangiales</taxon>
        <taxon>Polyangiaceae</taxon>
        <taxon>Sorangium</taxon>
    </lineage>
</organism>
<dbReference type="PANTHER" id="PTHR43289:SF6">
    <property type="entry name" value="SERINE_THREONINE-PROTEIN KINASE NEKL-3"/>
    <property type="match status" value="1"/>
</dbReference>
<evidence type="ECO:0000313" key="8">
    <source>
        <dbReference type="Proteomes" id="UP000295781"/>
    </source>
</evidence>
<dbReference type="Gene3D" id="3.90.1580.10">
    <property type="entry name" value="paralog of FGE (formylglycine-generating enzyme)"/>
    <property type="match status" value="1"/>
</dbReference>
<keyword evidence="4" id="KW-0067">ATP-binding</keyword>
<dbReference type="InterPro" id="IPR016187">
    <property type="entry name" value="CTDL_fold"/>
</dbReference>
<dbReference type="Pfam" id="PF00069">
    <property type="entry name" value="Pkinase"/>
    <property type="match status" value="1"/>
</dbReference>
<dbReference type="AlphaFoldDB" id="A0A4P2Q8S6"/>
<feature type="compositionally biased region" description="Basic and acidic residues" evidence="5">
    <location>
        <begin position="80"/>
        <end position="91"/>
    </location>
</feature>
<evidence type="ECO:0000256" key="4">
    <source>
        <dbReference type="ARBA" id="ARBA00022840"/>
    </source>
</evidence>
<dbReference type="InterPro" id="IPR000719">
    <property type="entry name" value="Prot_kinase_dom"/>
</dbReference>
<dbReference type="InterPro" id="IPR011009">
    <property type="entry name" value="Kinase-like_dom_sf"/>
</dbReference>
<dbReference type="SMART" id="SM00220">
    <property type="entry name" value="S_TKc"/>
    <property type="match status" value="1"/>
</dbReference>
<dbReference type="InterPro" id="IPR005532">
    <property type="entry name" value="SUMF_dom"/>
</dbReference>
<dbReference type="PROSITE" id="PS50011">
    <property type="entry name" value="PROTEIN_KINASE_DOM"/>
    <property type="match status" value="1"/>
</dbReference>
<keyword evidence="2" id="KW-0547">Nucleotide-binding</keyword>
<reference evidence="7 8" key="1">
    <citation type="submission" date="2015-09" db="EMBL/GenBank/DDBJ databases">
        <title>Sorangium comparison.</title>
        <authorList>
            <person name="Zaburannyi N."/>
            <person name="Bunk B."/>
            <person name="Overmann J."/>
            <person name="Mueller R."/>
        </authorList>
    </citation>
    <scope>NUCLEOTIDE SEQUENCE [LARGE SCALE GENOMIC DNA]</scope>
    <source>
        <strain evidence="7 8">So ceGT47</strain>
    </source>
</reference>